<sequence length="621" mass="68062">MNVLVYSGPEALPTSLKNTLSTFRRLLRNTYTIQSVSTQVLKSQPWSTSCALFVFPECKNVSSAPQWISSLDRYVENGGSVICLSSGVLAKPPSIEGLQFKIGRSSLYPTYADTSDQPKSVNLQISGEVIRGMFQTGMREFVGVKPQEDSRVLATYNENEGIAALECKSGKGKVMFWAPSLEYPITEEPARSLSSDLSPQELEATELRRLRLLQLTLTALGIQASFVESTPRPLPQFLVSQPTIQSAVSAVLKALETSVGSVIEDANDNFHFHTLAEAELVLQRARQEDVSEDPATWQPKRIIVCPNGKLPGSTVTPIFDVSLFFRALTEARSCMGHKSTGKPWGFGDVLLYGEAVTSTQTMLDKNPHFLSKLPVPFLSIGSHQVAGRGRGSNSWISPAGCLQFSLLLRLPLSSFPASKLVFVQYLIALAMVEACRDDTVLGPEQGDTVRIKWPNDLYAVTGEGEGQKKKIGGILVSTSFSDGQIDIVIGCGLNVLNPPPILSLSQLQREGIDMPLSMEKTAAAIMAKFENMWPVFVASKGDFTPFMDLYLERWLHSDQLVQITTTSPPTHVRICGITPDHGLLRTLPERRGWDRGDEGFIDLQPDGNSFDLMSGLIKSKS</sequence>
<gene>
    <name evidence="4" type="ORF">Moror_6357</name>
</gene>
<dbReference type="Pfam" id="PF03099">
    <property type="entry name" value="BPL_LplA_LipB"/>
    <property type="match status" value="1"/>
</dbReference>
<dbReference type="PROSITE" id="PS51733">
    <property type="entry name" value="BPL_LPL_CATALYTIC"/>
    <property type="match status" value="1"/>
</dbReference>
<dbReference type="InterPro" id="IPR004408">
    <property type="entry name" value="Biotin_CoA_COase_ligase"/>
</dbReference>
<dbReference type="InterPro" id="IPR019197">
    <property type="entry name" value="Biotin-prot_ligase_N"/>
</dbReference>
<dbReference type="GO" id="GO:0004077">
    <property type="term" value="F:biotin--[biotin carboxyl-carrier protein] ligase activity"/>
    <property type="evidence" value="ECO:0007669"/>
    <property type="project" value="InterPro"/>
</dbReference>
<dbReference type="Pfam" id="PF09825">
    <property type="entry name" value="BPL_N"/>
    <property type="match status" value="2"/>
</dbReference>
<dbReference type="HOGENOM" id="CLU_006150_1_1_1"/>
<evidence type="ECO:0000313" key="4">
    <source>
        <dbReference type="EMBL" id="ESK97136.1"/>
    </source>
</evidence>
<dbReference type="PANTHER" id="PTHR12835:SF5">
    <property type="entry name" value="BIOTIN--PROTEIN LIGASE"/>
    <property type="match status" value="1"/>
</dbReference>
<dbReference type="CDD" id="cd16442">
    <property type="entry name" value="BPL"/>
    <property type="match status" value="1"/>
</dbReference>
<dbReference type="GO" id="GO:0005737">
    <property type="term" value="C:cytoplasm"/>
    <property type="evidence" value="ECO:0007669"/>
    <property type="project" value="TreeGrafter"/>
</dbReference>
<dbReference type="NCBIfam" id="TIGR00121">
    <property type="entry name" value="birA_ligase"/>
    <property type="match status" value="1"/>
</dbReference>
<organism evidence="4 5">
    <name type="scientific">Moniliophthora roreri (strain MCA 2997)</name>
    <name type="common">Cocoa frosty pod rot fungus</name>
    <name type="synonym">Crinipellis roreri</name>
    <dbReference type="NCBI Taxonomy" id="1381753"/>
    <lineage>
        <taxon>Eukaryota</taxon>
        <taxon>Fungi</taxon>
        <taxon>Dikarya</taxon>
        <taxon>Basidiomycota</taxon>
        <taxon>Agaricomycotina</taxon>
        <taxon>Agaricomycetes</taxon>
        <taxon>Agaricomycetidae</taxon>
        <taxon>Agaricales</taxon>
        <taxon>Marasmiineae</taxon>
        <taxon>Marasmiaceae</taxon>
        <taxon>Moniliophthora</taxon>
    </lineage>
</organism>
<keyword evidence="5" id="KW-1185">Reference proteome</keyword>
<keyword evidence="2" id="KW-0436">Ligase</keyword>
<comment type="caution">
    <text evidence="4">The sequence shown here is derived from an EMBL/GenBank/DDBJ whole genome shotgun (WGS) entry which is preliminary data.</text>
</comment>
<name>V2XWC2_MONRO</name>
<dbReference type="InterPro" id="IPR004143">
    <property type="entry name" value="BPL_LPL_catalytic"/>
</dbReference>
<reference evidence="4 5" key="1">
    <citation type="journal article" date="2014" name="BMC Genomics">
        <title>Genome and secretome analysis of the hemibiotrophic fungal pathogen, Moniliophthora roreri, which causes frosty pod rot disease of cacao: mechanisms of the biotrophic and necrotrophic phases.</title>
        <authorList>
            <person name="Meinhardt L.W."/>
            <person name="Costa G.G.L."/>
            <person name="Thomazella D.P.T."/>
            <person name="Teixeira P.J.P.L."/>
            <person name="Carazzolle M.F."/>
            <person name="Schuster S.C."/>
            <person name="Carlson J.E."/>
            <person name="Guiltinan M.J."/>
            <person name="Mieczkowski P."/>
            <person name="Farmer A."/>
            <person name="Ramaraj T."/>
            <person name="Crozier J."/>
            <person name="Davis R.E."/>
            <person name="Shao J."/>
            <person name="Melnick R.L."/>
            <person name="Pereira G.A.G."/>
            <person name="Bailey B.A."/>
        </authorList>
    </citation>
    <scope>NUCLEOTIDE SEQUENCE [LARGE SCALE GENOMIC DNA]</scope>
    <source>
        <strain evidence="4 5">MCA 2997</strain>
    </source>
</reference>
<dbReference type="PANTHER" id="PTHR12835">
    <property type="entry name" value="BIOTIN PROTEIN LIGASE"/>
    <property type="match status" value="1"/>
</dbReference>
<dbReference type="STRING" id="1381753.V2XWC2"/>
<evidence type="ECO:0000313" key="5">
    <source>
        <dbReference type="Proteomes" id="UP000017559"/>
    </source>
</evidence>
<evidence type="ECO:0000256" key="1">
    <source>
        <dbReference type="ARBA" id="ARBA00009934"/>
    </source>
</evidence>
<evidence type="ECO:0000259" key="3">
    <source>
        <dbReference type="PROSITE" id="PS51733"/>
    </source>
</evidence>
<dbReference type="EMBL" id="AWSO01000035">
    <property type="protein sequence ID" value="ESK97136.1"/>
    <property type="molecule type" value="Genomic_DNA"/>
</dbReference>
<protein>
    <submittedName>
        <fullName evidence="4">Biotin apo-protein</fullName>
    </submittedName>
</protein>
<dbReference type="SUPFAM" id="SSF55681">
    <property type="entry name" value="Class II aaRS and biotin synthetases"/>
    <property type="match status" value="1"/>
</dbReference>
<dbReference type="KEGG" id="mrr:Moror_6357"/>
<dbReference type="Proteomes" id="UP000017559">
    <property type="component" value="Unassembled WGS sequence"/>
</dbReference>
<comment type="similarity">
    <text evidence="1">Belongs to the biotin--protein ligase family.</text>
</comment>
<feature type="domain" description="BPL/LPL catalytic" evidence="3">
    <location>
        <begin position="335"/>
        <end position="537"/>
    </location>
</feature>
<proteinExistence type="inferred from homology"/>
<dbReference type="Gene3D" id="3.30.930.10">
    <property type="entry name" value="Bira Bifunctional Protein, Domain 2"/>
    <property type="match status" value="1"/>
</dbReference>
<evidence type="ECO:0000256" key="2">
    <source>
        <dbReference type="ARBA" id="ARBA00022598"/>
    </source>
</evidence>
<dbReference type="InterPro" id="IPR045864">
    <property type="entry name" value="aa-tRNA-synth_II/BPL/LPL"/>
</dbReference>
<dbReference type="OrthoDB" id="10250105at2759"/>
<accession>V2XWC2</accession>
<dbReference type="AlphaFoldDB" id="V2XWC2"/>